<organism evidence="16 17">
    <name type="scientific">Alteromonas arenosi</name>
    <dbReference type="NCBI Taxonomy" id="3055817"/>
    <lineage>
        <taxon>Bacteria</taxon>
        <taxon>Pseudomonadati</taxon>
        <taxon>Pseudomonadota</taxon>
        <taxon>Gammaproteobacteria</taxon>
        <taxon>Alteromonadales</taxon>
        <taxon>Alteromonadaceae</taxon>
        <taxon>Alteromonas/Salinimonas group</taxon>
        <taxon>Alteromonas</taxon>
    </lineage>
</organism>
<evidence type="ECO:0000256" key="10">
    <source>
        <dbReference type="ARBA" id="ARBA00022840"/>
    </source>
</evidence>
<keyword evidence="17" id="KW-1185">Reference proteome</keyword>
<keyword evidence="6 15" id="KW-0997">Cell inner membrane</keyword>
<comment type="subcellular location">
    <subcellularLocation>
        <location evidence="1 15">Cell inner membrane</location>
        <topology evidence="1 15">Peripheral membrane protein</topology>
        <orientation evidence="1 15">Cytoplasmic side</orientation>
    </subcellularLocation>
</comment>
<evidence type="ECO:0000256" key="3">
    <source>
        <dbReference type="ARBA" id="ARBA00010327"/>
    </source>
</evidence>
<dbReference type="GO" id="GO:0016301">
    <property type="term" value="F:kinase activity"/>
    <property type="evidence" value="ECO:0007669"/>
    <property type="project" value="UniProtKB-KW"/>
</dbReference>
<comment type="caution">
    <text evidence="16">The sequence shown here is derived from an EMBL/GenBank/DDBJ whole genome shotgun (WGS) entry which is preliminary data.</text>
</comment>
<evidence type="ECO:0000256" key="2">
    <source>
        <dbReference type="ARBA" id="ARBA00004713"/>
    </source>
</evidence>
<evidence type="ECO:0000256" key="1">
    <source>
        <dbReference type="ARBA" id="ARBA00004515"/>
    </source>
</evidence>
<dbReference type="InterPro" id="IPR022826">
    <property type="entry name" value="KDO_kinase"/>
</dbReference>
<keyword evidence="11 15" id="KW-0448">Lipopolysaccharide biosynthesis</keyword>
<evidence type="ECO:0000256" key="5">
    <source>
        <dbReference type="ARBA" id="ARBA00022475"/>
    </source>
</evidence>
<evidence type="ECO:0000313" key="16">
    <source>
        <dbReference type="EMBL" id="MDM7859273.1"/>
    </source>
</evidence>
<comment type="similarity">
    <text evidence="3 15">Belongs to the protein kinase superfamily. KdkA/RfaP family.</text>
</comment>
<dbReference type="HAMAP" id="MF_00521">
    <property type="entry name" value="KDO_kinase"/>
    <property type="match status" value="1"/>
</dbReference>
<sequence>MLEHRRDTNSDLFIASAQCAELDLPTITTQWFRADPTMTNLTLSGSAQGRGTTHFLRYGEHVELVLRHYKRGGLIGKILDDQFWFRGLKQTRPYRELALLEQMHQWRLPCPQPIAGRVHRSGFVWRGDLLTVRIPDALDTHNVLIERPLSEFEWRHIGATIKRFHQRQVYHHDLNIHNVMLDAEGQAWLIDFDKCAIRSGDEWKAQNLARLKRSLNKELARCATYHFSEENWPLLLEGYNH</sequence>
<dbReference type="Proteomes" id="UP001234343">
    <property type="component" value="Unassembled WGS sequence"/>
</dbReference>
<comment type="catalytic activity">
    <reaction evidence="14 15">
        <text>an alpha-Kdo-(2-&gt;6)-lipid IVA + ATP = a 4-O-phospho-alpha-Kdo-(2-&gt;6)-lipid IVA + ADP + H(+)</text>
        <dbReference type="Rhea" id="RHEA:74271"/>
        <dbReference type="ChEBI" id="CHEBI:15378"/>
        <dbReference type="ChEBI" id="CHEBI:30616"/>
        <dbReference type="ChEBI" id="CHEBI:176428"/>
        <dbReference type="ChEBI" id="CHEBI:193140"/>
        <dbReference type="ChEBI" id="CHEBI:456216"/>
        <dbReference type="EC" id="2.7.1.166"/>
    </reaction>
</comment>
<name>A0ABT7SSU9_9ALTE</name>
<evidence type="ECO:0000256" key="13">
    <source>
        <dbReference type="ARBA" id="ARBA00029511"/>
    </source>
</evidence>
<evidence type="ECO:0000256" key="8">
    <source>
        <dbReference type="ARBA" id="ARBA00022741"/>
    </source>
</evidence>
<feature type="active site" evidence="15">
    <location>
        <position position="173"/>
    </location>
</feature>
<keyword evidence="7 15" id="KW-0808">Transferase</keyword>
<accession>A0ABT7SSU9</accession>
<evidence type="ECO:0000256" key="7">
    <source>
        <dbReference type="ARBA" id="ARBA00022679"/>
    </source>
</evidence>
<proteinExistence type="inferred from homology"/>
<protein>
    <recommendedName>
        <fullName evidence="13 15">3-deoxy-D-manno-octulosonic acid kinase</fullName>
        <shortName evidence="15">Kdo kinase</shortName>
        <ecNumber evidence="4 15">2.7.1.166</ecNumber>
    </recommendedName>
</protein>
<dbReference type="InterPro" id="IPR011009">
    <property type="entry name" value="Kinase-like_dom_sf"/>
</dbReference>
<keyword evidence="9 15" id="KW-0418">Kinase</keyword>
<dbReference type="RefSeq" id="WP_289363379.1">
    <property type="nucleotide sequence ID" value="NZ_JAUCBP010000001.1"/>
</dbReference>
<keyword evidence="12 15" id="KW-0472">Membrane</keyword>
<reference evidence="16 17" key="1">
    <citation type="submission" date="2023-06" db="EMBL/GenBank/DDBJ databases">
        <title>Alteromonas sp. ASW11-36 isolated from intertidal sand.</title>
        <authorList>
            <person name="Li Y."/>
        </authorList>
    </citation>
    <scope>NUCLEOTIDE SEQUENCE [LARGE SCALE GENOMIC DNA]</scope>
    <source>
        <strain evidence="16 17">ASW11-36</strain>
    </source>
</reference>
<dbReference type="SUPFAM" id="SSF56112">
    <property type="entry name" value="Protein kinase-like (PK-like)"/>
    <property type="match status" value="1"/>
</dbReference>
<dbReference type="EC" id="2.7.1.166" evidence="4 15"/>
<dbReference type="NCBIfam" id="NF002475">
    <property type="entry name" value="PRK01723.1"/>
    <property type="match status" value="1"/>
</dbReference>
<evidence type="ECO:0000256" key="4">
    <source>
        <dbReference type="ARBA" id="ARBA00011988"/>
    </source>
</evidence>
<evidence type="ECO:0000256" key="11">
    <source>
        <dbReference type="ARBA" id="ARBA00022985"/>
    </source>
</evidence>
<evidence type="ECO:0000256" key="15">
    <source>
        <dbReference type="HAMAP-Rule" id="MF_00521"/>
    </source>
</evidence>
<evidence type="ECO:0000313" key="17">
    <source>
        <dbReference type="Proteomes" id="UP001234343"/>
    </source>
</evidence>
<keyword evidence="8 15" id="KW-0547">Nucleotide-binding</keyword>
<dbReference type="Gene3D" id="1.10.510.10">
    <property type="entry name" value="Transferase(Phosphotransferase) domain 1"/>
    <property type="match status" value="1"/>
</dbReference>
<comment type="pathway">
    <text evidence="2 15">Bacterial outer membrane biogenesis; LPS core biosynthesis.</text>
</comment>
<evidence type="ECO:0000256" key="9">
    <source>
        <dbReference type="ARBA" id="ARBA00022777"/>
    </source>
</evidence>
<keyword evidence="5 15" id="KW-1003">Cell membrane</keyword>
<evidence type="ECO:0000256" key="12">
    <source>
        <dbReference type="ARBA" id="ARBA00023136"/>
    </source>
</evidence>
<dbReference type="EMBL" id="JAUCBP010000001">
    <property type="protein sequence ID" value="MDM7859273.1"/>
    <property type="molecule type" value="Genomic_DNA"/>
</dbReference>
<evidence type="ECO:0000256" key="14">
    <source>
        <dbReference type="ARBA" id="ARBA00034417"/>
    </source>
</evidence>
<evidence type="ECO:0000256" key="6">
    <source>
        <dbReference type="ARBA" id="ARBA00022519"/>
    </source>
</evidence>
<dbReference type="Pfam" id="PF06293">
    <property type="entry name" value="Kdo"/>
    <property type="match status" value="1"/>
</dbReference>
<keyword evidence="10 15" id="KW-0067">ATP-binding</keyword>
<comment type="function">
    <text evidence="15">Catalyzes the ATP-dependent phosphorylation of the 3-deoxy-D-manno-octulosonic acid (Kdo) residue in Kdo-lipid IV(A) at the 4-OH position.</text>
</comment>
<gene>
    <name evidence="15" type="primary">kdkA</name>
    <name evidence="16" type="ORF">QTP81_01470</name>
</gene>